<dbReference type="Proteomes" id="UP000075604">
    <property type="component" value="Unassembled WGS sequence"/>
</dbReference>
<dbReference type="InterPro" id="IPR019798">
    <property type="entry name" value="Ser_HO-MeTrfase_PLP_BS"/>
</dbReference>
<feature type="site" description="Plays an important role in substrate specificity" evidence="10">
    <location>
        <position position="234"/>
    </location>
</feature>
<dbReference type="PIRSF" id="PIRSF000412">
    <property type="entry name" value="SHMT"/>
    <property type="match status" value="1"/>
</dbReference>
<keyword evidence="13" id="KW-0489">Methyltransferase</keyword>
<keyword evidence="8 10" id="KW-0808">Transferase</keyword>
<dbReference type="EMBL" id="JELX01004044">
    <property type="protein sequence ID" value="KYF50576.1"/>
    <property type="molecule type" value="Genomic_DNA"/>
</dbReference>
<dbReference type="SUPFAM" id="SSF53383">
    <property type="entry name" value="PLP-dependent transferases"/>
    <property type="match status" value="1"/>
</dbReference>
<dbReference type="HAMAP" id="MF_00051">
    <property type="entry name" value="SHMT"/>
    <property type="match status" value="1"/>
</dbReference>
<dbReference type="EMBL" id="JEMC01001320">
    <property type="protein sequence ID" value="KYF98067.1"/>
    <property type="molecule type" value="Genomic_DNA"/>
</dbReference>
<proteinExistence type="inferred from homology"/>
<feature type="binding site" evidence="10">
    <location>
        <position position="126"/>
    </location>
    <ligand>
        <name>(6S)-5,6,7,8-tetrahydrofolate</name>
        <dbReference type="ChEBI" id="CHEBI:57453"/>
    </ligand>
</feature>
<dbReference type="CDD" id="cd00378">
    <property type="entry name" value="SHMT"/>
    <property type="match status" value="1"/>
</dbReference>
<dbReference type="GO" id="GO:0019264">
    <property type="term" value="P:glycine biosynthetic process from serine"/>
    <property type="evidence" value="ECO:0007669"/>
    <property type="project" value="UniProtKB-UniRule"/>
</dbReference>
<dbReference type="Gene3D" id="3.90.1150.10">
    <property type="entry name" value="Aspartate Aminotransferase, domain 1"/>
    <property type="match status" value="1"/>
</dbReference>
<evidence type="ECO:0000256" key="6">
    <source>
        <dbReference type="ARBA" id="ARBA00022563"/>
    </source>
</evidence>
<dbReference type="Gene3D" id="3.40.640.10">
    <property type="entry name" value="Type I PLP-dependent aspartate aminotransferase-like (Major domain)"/>
    <property type="match status" value="1"/>
</dbReference>
<evidence type="ECO:0000259" key="12">
    <source>
        <dbReference type="Pfam" id="PF00464"/>
    </source>
</evidence>
<comment type="caution">
    <text evidence="13">The sequence shown here is derived from an EMBL/GenBank/DDBJ whole genome shotgun (WGS) entry which is preliminary data.</text>
</comment>
<comment type="pathway">
    <text evidence="10">Amino-acid biosynthesis; glycine biosynthesis; glycine from L-serine: step 1/1.</text>
</comment>
<dbReference type="InterPro" id="IPR015422">
    <property type="entry name" value="PyrdxlP-dep_Trfase_small"/>
</dbReference>
<dbReference type="Proteomes" id="UP000075515">
    <property type="component" value="Unassembled WGS sequence"/>
</dbReference>
<keyword evidence="7 10" id="KW-0028">Amino-acid biosynthesis</keyword>
<dbReference type="GO" id="GO:0030170">
    <property type="term" value="F:pyridoxal phosphate binding"/>
    <property type="evidence" value="ECO:0007669"/>
    <property type="project" value="UniProtKB-UniRule"/>
</dbReference>
<organism evidence="13 16">
    <name type="scientific">Sorangium cellulosum</name>
    <name type="common">Polyangium cellulosum</name>
    <dbReference type="NCBI Taxonomy" id="56"/>
    <lineage>
        <taxon>Bacteria</taxon>
        <taxon>Pseudomonadati</taxon>
        <taxon>Myxococcota</taxon>
        <taxon>Polyangia</taxon>
        <taxon>Polyangiales</taxon>
        <taxon>Polyangiaceae</taxon>
        <taxon>Sorangium</taxon>
    </lineage>
</organism>
<accession>A0A150P4M5</accession>
<comment type="subcellular location">
    <subcellularLocation>
        <location evidence="2 10">Cytoplasm</location>
    </subcellularLocation>
</comment>
<evidence type="ECO:0000256" key="10">
    <source>
        <dbReference type="HAMAP-Rule" id="MF_00051"/>
    </source>
</evidence>
<dbReference type="EC" id="2.1.2.1" evidence="10"/>
<feature type="modified residue" description="N6-(pyridoxal phosphate)lysine" evidence="10 11">
    <location>
        <position position="235"/>
    </location>
</feature>
<dbReference type="GO" id="GO:0004372">
    <property type="term" value="F:glycine hydroxymethyltransferase activity"/>
    <property type="evidence" value="ECO:0007669"/>
    <property type="project" value="UniProtKB-UniRule"/>
</dbReference>
<dbReference type="InterPro" id="IPR049943">
    <property type="entry name" value="Ser_HO-MeTrfase-like"/>
</dbReference>
<evidence type="ECO:0000256" key="3">
    <source>
        <dbReference type="ARBA" id="ARBA00006376"/>
    </source>
</evidence>
<keyword evidence="5 10" id="KW-0963">Cytoplasm</keyword>
<comment type="catalytic activity">
    <reaction evidence="10">
        <text>(6R)-5,10-methylene-5,6,7,8-tetrahydrofolate + glycine + H2O = (6S)-5,6,7,8-tetrahydrofolate + L-serine</text>
        <dbReference type="Rhea" id="RHEA:15481"/>
        <dbReference type="ChEBI" id="CHEBI:15377"/>
        <dbReference type="ChEBI" id="CHEBI:15636"/>
        <dbReference type="ChEBI" id="CHEBI:33384"/>
        <dbReference type="ChEBI" id="CHEBI:57305"/>
        <dbReference type="ChEBI" id="CHEBI:57453"/>
        <dbReference type="EC" id="2.1.2.1"/>
    </reaction>
</comment>
<evidence type="ECO:0000256" key="1">
    <source>
        <dbReference type="ARBA" id="ARBA00001933"/>
    </source>
</evidence>
<evidence type="ECO:0000313" key="13">
    <source>
        <dbReference type="EMBL" id="KYF50576.1"/>
    </source>
</evidence>
<evidence type="ECO:0000313" key="16">
    <source>
        <dbReference type="Proteomes" id="UP000075604"/>
    </source>
</evidence>
<dbReference type="PROSITE" id="PS00096">
    <property type="entry name" value="SHMT"/>
    <property type="match status" value="1"/>
</dbReference>
<dbReference type="AlphaFoldDB" id="A0A150P4M5"/>
<comment type="similarity">
    <text evidence="3 10">Belongs to the SHMT family.</text>
</comment>
<protein>
    <recommendedName>
        <fullName evidence="10">Serine hydroxymethyltransferase</fullName>
        <shortName evidence="10">SHMT</shortName>
        <shortName evidence="10">Serine methylase</shortName>
        <ecNumber evidence="10">2.1.2.1</ecNumber>
    </recommendedName>
</protein>
<dbReference type="UniPathway" id="UPA00193"/>
<evidence type="ECO:0000256" key="8">
    <source>
        <dbReference type="ARBA" id="ARBA00022679"/>
    </source>
</evidence>
<dbReference type="InterPro" id="IPR015424">
    <property type="entry name" value="PyrdxlP-dep_Trfase"/>
</dbReference>
<feature type="binding site" evidence="10">
    <location>
        <begin position="130"/>
        <end position="132"/>
    </location>
    <ligand>
        <name>(6S)-5,6,7,8-tetrahydrofolate</name>
        <dbReference type="ChEBI" id="CHEBI:57453"/>
    </ligand>
</feature>
<dbReference type="Pfam" id="PF00464">
    <property type="entry name" value="SHMT"/>
    <property type="match status" value="1"/>
</dbReference>
<comment type="subunit">
    <text evidence="4 10">Homodimer.</text>
</comment>
<evidence type="ECO:0000256" key="2">
    <source>
        <dbReference type="ARBA" id="ARBA00004496"/>
    </source>
</evidence>
<dbReference type="InterPro" id="IPR001085">
    <property type="entry name" value="Ser_HO-MeTrfase"/>
</dbReference>
<evidence type="ECO:0000256" key="4">
    <source>
        <dbReference type="ARBA" id="ARBA00011738"/>
    </source>
</evidence>
<dbReference type="PANTHER" id="PTHR11680">
    <property type="entry name" value="SERINE HYDROXYMETHYLTRANSFERASE"/>
    <property type="match status" value="1"/>
</dbReference>
<evidence type="ECO:0000256" key="9">
    <source>
        <dbReference type="ARBA" id="ARBA00022898"/>
    </source>
</evidence>
<dbReference type="UniPathway" id="UPA00288">
    <property type="reaction ID" value="UER01023"/>
</dbReference>
<feature type="domain" description="Serine hydroxymethyltransferase-like" evidence="12">
    <location>
        <begin position="13"/>
        <end position="389"/>
    </location>
</feature>
<dbReference type="GO" id="GO:0005829">
    <property type="term" value="C:cytosol"/>
    <property type="evidence" value="ECO:0007669"/>
    <property type="project" value="TreeGrafter"/>
</dbReference>
<evidence type="ECO:0000256" key="5">
    <source>
        <dbReference type="ARBA" id="ARBA00022490"/>
    </source>
</evidence>
<dbReference type="GO" id="GO:0008168">
    <property type="term" value="F:methyltransferase activity"/>
    <property type="evidence" value="ECO:0007669"/>
    <property type="project" value="UniProtKB-KW"/>
</dbReference>
<comment type="cofactor">
    <cofactor evidence="1 10 11">
        <name>pyridoxal 5'-phosphate</name>
        <dbReference type="ChEBI" id="CHEBI:597326"/>
    </cofactor>
</comment>
<dbReference type="InterPro" id="IPR015421">
    <property type="entry name" value="PyrdxlP-dep_Trfase_major"/>
</dbReference>
<dbReference type="InterPro" id="IPR039429">
    <property type="entry name" value="SHMT-like_dom"/>
</dbReference>
<dbReference type="PANTHER" id="PTHR11680:SF50">
    <property type="entry name" value="SERINE HYDROXYMETHYLTRANSFERASE"/>
    <property type="match status" value="1"/>
</dbReference>
<keyword evidence="6 10" id="KW-0554">One-carbon metabolism</keyword>
<comment type="function">
    <text evidence="10">Catalyzes the reversible interconversion of serine and glycine with tetrahydrofolate (THF) serving as the one-carbon carrier. This reaction serves as the major source of one-carbon groups required for the biosynthesis of purines, thymidylate, methionine, and other important biomolecules. Also exhibits THF-independent aldolase activity toward beta-hydroxyamino acids, producing glycine and aldehydes, via a retro-aldol mechanism.</text>
</comment>
<keyword evidence="9 10" id="KW-0663">Pyridoxal phosphate</keyword>
<evidence type="ECO:0000256" key="7">
    <source>
        <dbReference type="ARBA" id="ARBA00022605"/>
    </source>
</evidence>
<evidence type="ECO:0000313" key="14">
    <source>
        <dbReference type="EMBL" id="KYF98067.1"/>
    </source>
</evidence>
<comment type="caution">
    <text evidence="10">Lacks conserved residue(s) required for the propagation of feature annotation.</text>
</comment>
<dbReference type="FunFam" id="3.40.640.10:FF:000001">
    <property type="entry name" value="Serine hydroxymethyltransferase"/>
    <property type="match status" value="1"/>
</dbReference>
<dbReference type="NCBIfam" id="NF000586">
    <property type="entry name" value="PRK00011.1"/>
    <property type="match status" value="1"/>
</dbReference>
<reference evidence="15 16" key="1">
    <citation type="submission" date="2014-02" db="EMBL/GenBank/DDBJ databases">
        <title>The small core and large imbalanced accessory genome model reveals a collaborative survival strategy of Sorangium cellulosum strains in nature.</title>
        <authorList>
            <person name="Han K."/>
            <person name="Peng R."/>
            <person name="Blom J."/>
            <person name="Li Y.-Z."/>
        </authorList>
    </citation>
    <scope>NUCLEOTIDE SEQUENCE [LARGE SCALE GENOMIC DNA]</scope>
    <source>
        <strain evidence="14 15">So0149</strain>
        <strain evidence="13 16">So0157-18</strain>
    </source>
</reference>
<comment type="pathway">
    <text evidence="10">One-carbon metabolism; tetrahydrofolate interconversion.</text>
</comment>
<sequence>MSVKNDVQGLRPLSEVDPEIAELIRLEERREADTLRLIASENYVSRAVLEATGSVLTNKYSEGYPHKRYYEGQQQIDVVEELARTRVAKLFGADHVNVQPYSGSPANLAVYLAFAQANDTIMGLGLPAGGHLTHGWSVSITGKYFKSVPYGVRESDHRIDLDQVRDLARAHRPKLIWCGTTAYPRTIDFAAFRSIADEVGAILAADIAHIAGLVAGGAHPSPVGIADVVTSTTHKTFRGPRGAMILCKKEHASAIDKAVFPGLQGGPHNHTTAAIAVAAKEASEDGFRAYAKQIVQNAQALGRALESRGFRLITGGTDNHLLLIDMTPKGIGGKPYAQALDRAGIVANYNSIPFDPRKPFDPSGLRIGTPAVTSRGMGVAEMERLAAWMDDVAQNVNDEARIARIAAEVAELCRGFPAPGIRV</sequence>
<dbReference type="GO" id="GO:0035999">
    <property type="term" value="P:tetrahydrofolate interconversion"/>
    <property type="evidence" value="ECO:0007669"/>
    <property type="project" value="UniProtKB-UniRule"/>
</dbReference>
<evidence type="ECO:0000313" key="15">
    <source>
        <dbReference type="Proteomes" id="UP000075515"/>
    </source>
</evidence>
<name>A0A150P4M5_SORCE</name>
<evidence type="ECO:0000256" key="11">
    <source>
        <dbReference type="PIRSR" id="PIRSR000412-50"/>
    </source>
</evidence>
<dbReference type="GO" id="GO:0032259">
    <property type="term" value="P:methylation"/>
    <property type="evidence" value="ECO:0007669"/>
    <property type="project" value="UniProtKB-KW"/>
</dbReference>
<gene>
    <name evidence="10 13" type="primary">glyA</name>
    <name evidence="13" type="ORF">BE04_01300</name>
    <name evidence="14" type="ORF">BE18_43080</name>
</gene>